<dbReference type="RefSeq" id="WP_379928905.1">
    <property type="nucleotide sequence ID" value="NZ_JBHUMM010000010.1"/>
</dbReference>
<reference evidence="3" key="1">
    <citation type="journal article" date="2019" name="Int. J. Syst. Evol. Microbiol.">
        <title>The Global Catalogue of Microorganisms (GCM) 10K type strain sequencing project: providing services to taxonomists for standard genome sequencing and annotation.</title>
        <authorList>
            <consortium name="The Broad Institute Genomics Platform"/>
            <consortium name="The Broad Institute Genome Sequencing Center for Infectious Disease"/>
            <person name="Wu L."/>
            <person name="Ma J."/>
        </authorList>
    </citation>
    <scope>NUCLEOTIDE SEQUENCE [LARGE SCALE GENOMIC DNA]</scope>
    <source>
        <strain evidence="3">KCTC 33676</strain>
    </source>
</reference>
<dbReference type="Gene3D" id="1.20.1500.10">
    <property type="entry name" value="YheA/YmcA-like"/>
    <property type="match status" value="1"/>
</dbReference>
<dbReference type="InterPro" id="IPR010368">
    <property type="entry name" value="Com_YlbF"/>
</dbReference>
<keyword evidence="3" id="KW-1185">Reference proteome</keyword>
<sequence>MSVYEQANQLAAFMKDSDEFKQLKEAFAAIEGDENATSMLVDFQVKQQGLQQKMMGGEEPEQQELEEIQKYFDVISMNPLISRLFEAEKKVQAMMQDVQRIVAEPFDEIYKPSFNA</sequence>
<dbReference type="Pfam" id="PF06133">
    <property type="entry name" value="Com_YlbF"/>
    <property type="match status" value="1"/>
</dbReference>
<name>A0ABW5R9K9_9BACL</name>
<comment type="caution">
    <text evidence="2">The sequence shown here is derived from an EMBL/GenBank/DDBJ whole genome shotgun (WGS) entry which is preliminary data.</text>
</comment>
<proteinExistence type="inferred from homology"/>
<evidence type="ECO:0000313" key="3">
    <source>
        <dbReference type="Proteomes" id="UP001597497"/>
    </source>
</evidence>
<dbReference type="Proteomes" id="UP001597497">
    <property type="component" value="Unassembled WGS sequence"/>
</dbReference>
<dbReference type="SUPFAM" id="SSF158622">
    <property type="entry name" value="YheA/YmcA-like"/>
    <property type="match status" value="1"/>
</dbReference>
<gene>
    <name evidence="2" type="ORF">ACFSUC_07450</name>
</gene>
<evidence type="ECO:0000256" key="1">
    <source>
        <dbReference type="HAMAP-Rule" id="MF_01526"/>
    </source>
</evidence>
<dbReference type="EMBL" id="JBHUMM010000010">
    <property type="protein sequence ID" value="MFD2671441.1"/>
    <property type="molecule type" value="Genomic_DNA"/>
</dbReference>
<organism evidence="2 3">
    <name type="scientific">Marinicrinis sediminis</name>
    <dbReference type="NCBI Taxonomy" id="1652465"/>
    <lineage>
        <taxon>Bacteria</taxon>
        <taxon>Bacillati</taxon>
        <taxon>Bacillota</taxon>
        <taxon>Bacilli</taxon>
        <taxon>Bacillales</taxon>
        <taxon>Paenibacillaceae</taxon>
    </lineage>
</organism>
<evidence type="ECO:0000313" key="2">
    <source>
        <dbReference type="EMBL" id="MFD2671441.1"/>
    </source>
</evidence>
<protein>
    <recommendedName>
        <fullName evidence="1">UPF0342 protein ACFSUC_07450</fullName>
    </recommendedName>
</protein>
<comment type="similarity">
    <text evidence="1">Belongs to the UPF0342 family.</text>
</comment>
<dbReference type="HAMAP" id="MF_01526">
    <property type="entry name" value="UPF0342"/>
    <property type="match status" value="1"/>
</dbReference>
<dbReference type="InterPro" id="IPR023378">
    <property type="entry name" value="YheA/YmcA-like_dom_sf"/>
</dbReference>
<accession>A0ABW5R9K9</accession>